<dbReference type="InterPro" id="IPR050109">
    <property type="entry name" value="HTH-type_TetR-like_transc_reg"/>
</dbReference>
<evidence type="ECO:0000256" key="2">
    <source>
        <dbReference type="ARBA" id="ARBA00023125"/>
    </source>
</evidence>
<dbReference type="GO" id="GO:0003700">
    <property type="term" value="F:DNA-binding transcription factor activity"/>
    <property type="evidence" value="ECO:0007669"/>
    <property type="project" value="TreeGrafter"/>
</dbReference>
<dbReference type="InterPro" id="IPR001647">
    <property type="entry name" value="HTH_TetR"/>
</dbReference>
<proteinExistence type="predicted"/>
<dbReference type="PANTHER" id="PTHR30055">
    <property type="entry name" value="HTH-TYPE TRANSCRIPTIONAL REGULATOR RUTR"/>
    <property type="match status" value="1"/>
</dbReference>
<evidence type="ECO:0000256" key="5">
    <source>
        <dbReference type="SAM" id="MobiDB-lite"/>
    </source>
</evidence>
<evidence type="ECO:0000256" key="4">
    <source>
        <dbReference type="PROSITE-ProRule" id="PRU00335"/>
    </source>
</evidence>
<comment type="caution">
    <text evidence="7">The sequence shown here is derived from an EMBL/GenBank/DDBJ whole genome shotgun (WGS) entry which is preliminary data.</text>
</comment>
<dbReference type="AlphaFoldDB" id="A0A6L9XZV9"/>
<evidence type="ECO:0000256" key="3">
    <source>
        <dbReference type="ARBA" id="ARBA00023163"/>
    </source>
</evidence>
<dbReference type="Gene3D" id="1.10.357.10">
    <property type="entry name" value="Tetracycline Repressor, domain 2"/>
    <property type="match status" value="1"/>
</dbReference>
<sequence length="214" mass="22564">MSAADHSRTSHGGSGRPRASSRAMLAEAAAELFLEQTYARTTIDQIAQRAGVSRNTFFNYFPAKSDVLWYEVDDSLRGFGEILASIPDTVPVMTAVRSAILSLAGDFSPARVPIALTQFDLMGTSDELESSALSRFLAVVRQLSADISRRLGTPAAGLEPQAIATAVIGAAVAAAGVWARAGVRRGALTPYVADAVTPVCSGYQGMLDRQAATR</sequence>
<protein>
    <submittedName>
        <fullName evidence="7">TetR family transcriptional regulator</fullName>
    </submittedName>
</protein>
<dbReference type="PRINTS" id="PR00455">
    <property type="entry name" value="HTHTETR"/>
</dbReference>
<keyword evidence="1" id="KW-0805">Transcription regulation</keyword>
<reference evidence="7 8" key="1">
    <citation type="journal article" date="2014" name="J. Microbiol.">
        <title>Diaminobutyricibacter tongyongensis gen. nov., sp. nov. and Homoserinibacter gongjuensis gen. nov., sp. nov. belong to the family Microbacteriaceae.</title>
        <authorList>
            <person name="Kim S.J."/>
            <person name="Ahn J.H."/>
            <person name="Weon H.Y."/>
            <person name="Hamada M."/>
            <person name="Suzuki K."/>
            <person name="Kwon S.W."/>
        </authorList>
    </citation>
    <scope>NUCLEOTIDE SEQUENCE [LARGE SCALE GENOMIC DNA]</scope>
    <source>
        <strain evidence="7 8">NBRC 108724</strain>
    </source>
</reference>
<dbReference type="SUPFAM" id="SSF46689">
    <property type="entry name" value="Homeodomain-like"/>
    <property type="match status" value="1"/>
</dbReference>
<keyword evidence="2 4" id="KW-0238">DNA-binding</keyword>
<feature type="region of interest" description="Disordered" evidence="5">
    <location>
        <begin position="1"/>
        <end position="20"/>
    </location>
</feature>
<dbReference type="Proteomes" id="UP000474967">
    <property type="component" value="Unassembled WGS sequence"/>
</dbReference>
<dbReference type="Pfam" id="PF17754">
    <property type="entry name" value="TetR_C_14"/>
    <property type="match status" value="1"/>
</dbReference>
<evidence type="ECO:0000313" key="7">
    <source>
        <dbReference type="EMBL" id="NEN06548.1"/>
    </source>
</evidence>
<dbReference type="RefSeq" id="WP_163289953.1">
    <property type="nucleotide sequence ID" value="NZ_JAAGWY010000002.1"/>
</dbReference>
<organism evidence="7 8">
    <name type="scientific">Leifsonia tongyongensis</name>
    <dbReference type="NCBI Taxonomy" id="1268043"/>
    <lineage>
        <taxon>Bacteria</taxon>
        <taxon>Bacillati</taxon>
        <taxon>Actinomycetota</taxon>
        <taxon>Actinomycetes</taxon>
        <taxon>Micrococcales</taxon>
        <taxon>Microbacteriaceae</taxon>
        <taxon>Leifsonia</taxon>
    </lineage>
</organism>
<keyword evidence="8" id="KW-1185">Reference proteome</keyword>
<evidence type="ECO:0000259" key="6">
    <source>
        <dbReference type="PROSITE" id="PS50977"/>
    </source>
</evidence>
<evidence type="ECO:0000313" key="8">
    <source>
        <dbReference type="Proteomes" id="UP000474967"/>
    </source>
</evidence>
<keyword evidence="3" id="KW-0804">Transcription</keyword>
<dbReference type="PROSITE" id="PS50977">
    <property type="entry name" value="HTH_TETR_2"/>
    <property type="match status" value="1"/>
</dbReference>
<dbReference type="GO" id="GO:0000976">
    <property type="term" value="F:transcription cis-regulatory region binding"/>
    <property type="evidence" value="ECO:0007669"/>
    <property type="project" value="TreeGrafter"/>
</dbReference>
<dbReference type="PANTHER" id="PTHR30055:SF234">
    <property type="entry name" value="HTH-TYPE TRANSCRIPTIONAL REGULATOR BETI"/>
    <property type="match status" value="1"/>
</dbReference>
<accession>A0A6L9XZV9</accession>
<evidence type="ECO:0000256" key="1">
    <source>
        <dbReference type="ARBA" id="ARBA00023015"/>
    </source>
</evidence>
<dbReference type="Gene3D" id="1.10.10.60">
    <property type="entry name" value="Homeodomain-like"/>
    <property type="match status" value="1"/>
</dbReference>
<gene>
    <name evidence="7" type="ORF">G3T36_11780</name>
</gene>
<dbReference type="InterPro" id="IPR041347">
    <property type="entry name" value="MftR_C"/>
</dbReference>
<name>A0A6L9XZV9_9MICO</name>
<dbReference type="InterPro" id="IPR009057">
    <property type="entry name" value="Homeodomain-like_sf"/>
</dbReference>
<dbReference type="EMBL" id="JAAGWY010000002">
    <property type="protein sequence ID" value="NEN06548.1"/>
    <property type="molecule type" value="Genomic_DNA"/>
</dbReference>
<feature type="domain" description="HTH tetR-type" evidence="6">
    <location>
        <begin position="19"/>
        <end position="79"/>
    </location>
</feature>
<dbReference type="Pfam" id="PF00440">
    <property type="entry name" value="TetR_N"/>
    <property type="match status" value="1"/>
</dbReference>
<feature type="DNA-binding region" description="H-T-H motif" evidence="4">
    <location>
        <begin position="42"/>
        <end position="61"/>
    </location>
</feature>